<dbReference type="OrthoDB" id="9801042at2"/>
<protein>
    <recommendedName>
        <fullName evidence="8">Tryptophan--tRNA ligase</fullName>
        <ecNumber evidence="8">6.1.1.2</ecNumber>
    </recommendedName>
    <alternativeName>
        <fullName evidence="8">Tryptophanyl-tRNA synthetase</fullName>
        <shortName evidence="8">TrpRS</shortName>
    </alternativeName>
</protein>
<dbReference type="SUPFAM" id="SSF52374">
    <property type="entry name" value="Nucleotidylyl transferase"/>
    <property type="match status" value="1"/>
</dbReference>
<comment type="caution">
    <text evidence="10">The sequence shown here is derived from an EMBL/GenBank/DDBJ whole genome shotgun (WGS) entry which is preliminary data.</text>
</comment>
<dbReference type="GO" id="GO:0005524">
    <property type="term" value="F:ATP binding"/>
    <property type="evidence" value="ECO:0007669"/>
    <property type="project" value="UniProtKB-UniRule"/>
</dbReference>
<dbReference type="InterPro" id="IPR001412">
    <property type="entry name" value="aa-tRNA-synth_I_CS"/>
</dbReference>
<sequence>MTATPTLTRTLPKRRLTGLKPTGHLHLGNLLGAIRPVVDAQYQAETIVFLADLHALTVAHEPARVRELTLEQATMLLAAGLDPDRAMLYVQSQLPEHTELHFLLECATGVGEAQRMIQFKEKSPAQQQHVRLSLLTYPVLMTADILLHDAEEVPVGEDQSQHLELARDVAVRFNSRYGETFTVPRAVHPEVATRVMELSDPTSKMGKTTSSDAGTIFLLDPPEVIRRKVMRAVTDSGRSVEYTPQTRPGVANLLEILSACVDAPPDTLAAEYATYSKLKRAVAEAVEGLLRPIQLRHAELTRDPGFVRRVLAEGAERARDNATDTVHRAKRAIGLLT</sequence>
<dbReference type="InterPro" id="IPR050203">
    <property type="entry name" value="Trp-tRNA_synthetase"/>
</dbReference>
<evidence type="ECO:0000313" key="10">
    <source>
        <dbReference type="EMBL" id="RKR87752.1"/>
    </source>
</evidence>
<evidence type="ECO:0000256" key="8">
    <source>
        <dbReference type="HAMAP-Rule" id="MF_00140"/>
    </source>
</evidence>
<evidence type="ECO:0000256" key="9">
    <source>
        <dbReference type="RuleBase" id="RU363036"/>
    </source>
</evidence>
<dbReference type="HAMAP" id="MF_00140_B">
    <property type="entry name" value="Trp_tRNA_synth_B"/>
    <property type="match status" value="1"/>
</dbReference>
<keyword evidence="5 8" id="KW-0648">Protein biosynthesis</keyword>
<feature type="binding site" evidence="8">
    <location>
        <begin position="28"/>
        <end position="29"/>
    </location>
    <ligand>
        <name>ATP</name>
        <dbReference type="ChEBI" id="CHEBI:30616"/>
    </ligand>
</feature>
<comment type="subcellular location">
    <subcellularLocation>
        <location evidence="8">Cytoplasm</location>
    </subcellularLocation>
</comment>
<dbReference type="EC" id="6.1.1.2" evidence="8"/>
<evidence type="ECO:0000313" key="11">
    <source>
        <dbReference type="Proteomes" id="UP000277671"/>
    </source>
</evidence>
<keyword evidence="8" id="KW-0963">Cytoplasm</keyword>
<dbReference type="PRINTS" id="PR01039">
    <property type="entry name" value="TRNASYNTHTRP"/>
</dbReference>
<dbReference type="GO" id="GO:0004830">
    <property type="term" value="F:tryptophan-tRNA ligase activity"/>
    <property type="evidence" value="ECO:0007669"/>
    <property type="project" value="UniProtKB-UniRule"/>
</dbReference>
<evidence type="ECO:0000256" key="2">
    <source>
        <dbReference type="ARBA" id="ARBA00022598"/>
    </source>
</evidence>
<evidence type="ECO:0000256" key="7">
    <source>
        <dbReference type="ARBA" id="ARBA00049929"/>
    </source>
</evidence>
<feature type="short sequence motif" description="'HIGH' region" evidence="8">
    <location>
        <begin position="21"/>
        <end position="29"/>
    </location>
</feature>
<gene>
    <name evidence="8" type="primary">trpS</name>
    <name evidence="10" type="ORF">BDK92_2044</name>
</gene>
<dbReference type="GO" id="GO:0006436">
    <property type="term" value="P:tryptophanyl-tRNA aminoacylation"/>
    <property type="evidence" value="ECO:0007669"/>
    <property type="project" value="UniProtKB-UniRule"/>
</dbReference>
<dbReference type="AlphaFoldDB" id="A0A495JHD5"/>
<evidence type="ECO:0000256" key="4">
    <source>
        <dbReference type="ARBA" id="ARBA00022840"/>
    </source>
</evidence>
<dbReference type="Pfam" id="PF00579">
    <property type="entry name" value="tRNA-synt_1b"/>
    <property type="match status" value="1"/>
</dbReference>
<accession>A0A495JHD5</accession>
<name>A0A495JHD5_9ACTN</name>
<feature type="binding site" evidence="8">
    <location>
        <begin position="156"/>
        <end position="158"/>
    </location>
    <ligand>
        <name>ATP</name>
        <dbReference type="ChEBI" id="CHEBI:30616"/>
    </ligand>
</feature>
<evidence type="ECO:0000256" key="1">
    <source>
        <dbReference type="ARBA" id="ARBA00005594"/>
    </source>
</evidence>
<feature type="binding site" evidence="8">
    <location>
        <begin position="20"/>
        <end position="22"/>
    </location>
    <ligand>
        <name>ATP</name>
        <dbReference type="ChEBI" id="CHEBI:30616"/>
    </ligand>
</feature>
<reference evidence="10 11" key="1">
    <citation type="submission" date="2018-10" db="EMBL/GenBank/DDBJ databases">
        <title>Sequencing the genomes of 1000 actinobacteria strains.</title>
        <authorList>
            <person name="Klenk H.-P."/>
        </authorList>
    </citation>
    <scope>NUCLEOTIDE SEQUENCE [LARGE SCALE GENOMIC DNA]</scope>
    <source>
        <strain evidence="10 11">DSM 45175</strain>
    </source>
</reference>
<comment type="subunit">
    <text evidence="8">Homodimer.</text>
</comment>
<evidence type="ECO:0000256" key="3">
    <source>
        <dbReference type="ARBA" id="ARBA00022741"/>
    </source>
</evidence>
<keyword evidence="3 8" id="KW-0547">Nucleotide-binding</keyword>
<comment type="similarity">
    <text evidence="1 8 9">Belongs to the class-I aminoacyl-tRNA synthetase family.</text>
</comment>
<dbReference type="RefSeq" id="WP_121161913.1">
    <property type="nucleotide sequence ID" value="NZ_RBKT01000001.1"/>
</dbReference>
<keyword evidence="2 8" id="KW-0436">Ligase</keyword>
<keyword evidence="4 8" id="KW-0067">ATP-binding</keyword>
<feature type="binding site" evidence="8">
    <location>
        <position position="195"/>
    </location>
    <ligand>
        <name>ATP</name>
        <dbReference type="ChEBI" id="CHEBI:30616"/>
    </ligand>
</feature>
<proteinExistence type="inferred from homology"/>
<dbReference type="InterPro" id="IPR002306">
    <property type="entry name" value="Trp-tRNA-ligase"/>
</dbReference>
<dbReference type="Gene3D" id="1.10.240.10">
    <property type="entry name" value="Tyrosyl-Transfer RNA Synthetase"/>
    <property type="match status" value="1"/>
</dbReference>
<comment type="function">
    <text evidence="8">Catalyzes the attachment of tryptophan to tRNA(Trp).</text>
</comment>
<comment type="catalytic activity">
    <reaction evidence="7 8">
        <text>tRNA(Trp) + L-tryptophan + ATP = L-tryptophyl-tRNA(Trp) + AMP + diphosphate + H(+)</text>
        <dbReference type="Rhea" id="RHEA:24080"/>
        <dbReference type="Rhea" id="RHEA-COMP:9671"/>
        <dbReference type="Rhea" id="RHEA-COMP:9705"/>
        <dbReference type="ChEBI" id="CHEBI:15378"/>
        <dbReference type="ChEBI" id="CHEBI:30616"/>
        <dbReference type="ChEBI" id="CHEBI:33019"/>
        <dbReference type="ChEBI" id="CHEBI:57912"/>
        <dbReference type="ChEBI" id="CHEBI:78442"/>
        <dbReference type="ChEBI" id="CHEBI:78535"/>
        <dbReference type="ChEBI" id="CHEBI:456215"/>
        <dbReference type="EC" id="6.1.1.2"/>
    </reaction>
</comment>
<dbReference type="GO" id="GO:0005829">
    <property type="term" value="C:cytosol"/>
    <property type="evidence" value="ECO:0007669"/>
    <property type="project" value="TreeGrafter"/>
</dbReference>
<dbReference type="Proteomes" id="UP000277671">
    <property type="component" value="Unassembled WGS sequence"/>
</dbReference>
<dbReference type="NCBIfam" id="TIGR00233">
    <property type="entry name" value="trpS"/>
    <property type="match status" value="1"/>
</dbReference>
<evidence type="ECO:0000256" key="5">
    <source>
        <dbReference type="ARBA" id="ARBA00022917"/>
    </source>
</evidence>
<dbReference type="PANTHER" id="PTHR43766">
    <property type="entry name" value="TRYPTOPHAN--TRNA LIGASE, MITOCHONDRIAL"/>
    <property type="match status" value="1"/>
</dbReference>
<dbReference type="InterPro" id="IPR014729">
    <property type="entry name" value="Rossmann-like_a/b/a_fold"/>
</dbReference>
<comment type="caution">
    <text evidence="8">Lacks conserved residue(s) required for the propagation of feature annotation.</text>
</comment>
<dbReference type="InterPro" id="IPR002305">
    <property type="entry name" value="aa-tRNA-synth_Ic"/>
</dbReference>
<dbReference type="CDD" id="cd00806">
    <property type="entry name" value="TrpRS_core"/>
    <property type="match status" value="1"/>
</dbReference>
<dbReference type="Gene3D" id="3.40.50.620">
    <property type="entry name" value="HUPs"/>
    <property type="match status" value="1"/>
</dbReference>
<dbReference type="PROSITE" id="PS00178">
    <property type="entry name" value="AA_TRNA_LIGASE_I"/>
    <property type="match status" value="1"/>
</dbReference>
<keyword evidence="11" id="KW-1185">Reference proteome</keyword>
<keyword evidence="6 8" id="KW-0030">Aminoacyl-tRNA synthetase</keyword>
<dbReference type="PANTHER" id="PTHR43766:SF1">
    <property type="entry name" value="TRYPTOPHAN--TRNA LIGASE, MITOCHONDRIAL"/>
    <property type="match status" value="1"/>
</dbReference>
<dbReference type="InterPro" id="IPR024109">
    <property type="entry name" value="Trp-tRNA-ligase_bac-type"/>
</dbReference>
<organism evidence="10 11">
    <name type="scientific">Micromonospora pisi</name>
    <dbReference type="NCBI Taxonomy" id="589240"/>
    <lineage>
        <taxon>Bacteria</taxon>
        <taxon>Bacillati</taxon>
        <taxon>Actinomycetota</taxon>
        <taxon>Actinomycetes</taxon>
        <taxon>Micromonosporales</taxon>
        <taxon>Micromonosporaceae</taxon>
        <taxon>Micromonospora</taxon>
    </lineage>
</organism>
<dbReference type="EMBL" id="RBKT01000001">
    <property type="protein sequence ID" value="RKR87752.1"/>
    <property type="molecule type" value="Genomic_DNA"/>
</dbReference>
<feature type="binding site" evidence="8">
    <location>
        <position position="144"/>
    </location>
    <ligand>
        <name>L-tryptophan</name>
        <dbReference type="ChEBI" id="CHEBI:57912"/>
    </ligand>
</feature>
<evidence type="ECO:0000256" key="6">
    <source>
        <dbReference type="ARBA" id="ARBA00023146"/>
    </source>
</evidence>